<dbReference type="GO" id="GO:0003700">
    <property type="term" value="F:DNA-binding transcription factor activity"/>
    <property type="evidence" value="ECO:0007669"/>
    <property type="project" value="InterPro"/>
</dbReference>
<dbReference type="GO" id="GO:0032993">
    <property type="term" value="C:protein-DNA complex"/>
    <property type="evidence" value="ECO:0007669"/>
    <property type="project" value="TreeGrafter"/>
</dbReference>
<dbReference type="InterPro" id="IPR005119">
    <property type="entry name" value="LysR_subst-bd"/>
</dbReference>
<keyword evidence="4" id="KW-0804">Transcription</keyword>
<dbReference type="Gene3D" id="3.40.190.10">
    <property type="entry name" value="Periplasmic binding protein-like II"/>
    <property type="match status" value="2"/>
</dbReference>
<dbReference type="PANTHER" id="PTHR30346">
    <property type="entry name" value="TRANSCRIPTIONAL DUAL REGULATOR HCAR-RELATED"/>
    <property type="match status" value="1"/>
</dbReference>
<comment type="similarity">
    <text evidence="1">Belongs to the LysR transcriptional regulatory family.</text>
</comment>
<feature type="domain" description="HTH lysR-type" evidence="5">
    <location>
        <begin position="5"/>
        <end position="62"/>
    </location>
</feature>
<evidence type="ECO:0000256" key="4">
    <source>
        <dbReference type="ARBA" id="ARBA00023163"/>
    </source>
</evidence>
<dbReference type="RefSeq" id="WP_235292256.1">
    <property type="nucleotide sequence ID" value="NZ_BSOH01000027.1"/>
</dbReference>
<evidence type="ECO:0000256" key="3">
    <source>
        <dbReference type="ARBA" id="ARBA00023125"/>
    </source>
</evidence>
<dbReference type="Pfam" id="PF03466">
    <property type="entry name" value="LysR_substrate"/>
    <property type="match status" value="1"/>
</dbReference>
<dbReference type="PANTHER" id="PTHR30346:SF0">
    <property type="entry name" value="HCA OPERON TRANSCRIPTIONAL ACTIVATOR HCAR"/>
    <property type="match status" value="1"/>
</dbReference>
<dbReference type="InterPro" id="IPR036390">
    <property type="entry name" value="WH_DNA-bd_sf"/>
</dbReference>
<accession>A0AA37SW16</accession>
<organism evidence="6 7">
    <name type="scientific">Portibacter lacus</name>
    <dbReference type="NCBI Taxonomy" id="1099794"/>
    <lineage>
        <taxon>Bacteria</taxon>
        <taxon>Pseudomonadati</taxon>
        <taxon>Bacteroidota</taxon>
        <taxon>Saprospiria</taxon>
        <taxon>Saprospirales</taxon>
        <taxon>Haliscomenobacteraceae</taxon>
        <taxon>Portibacter</taxon>
    </lineage>
</organism>
<dbReference type="PROSITE" id="PS50931">
    <property type="entry name" value="HTH_LYSR"/>
    <property type="match status" value="1"/>
</dbReference>
<reference evidence="6" key="1">
    <citation type="journal article" date="2014" name="Int. J. Syst. Evol. Microbiol.">
        <title>Complete genome sequence of Corynebacterium casei LMG S-19264T (=DSM 44701T), isolated from a smear-ripened cheese.</title>
        <authorList>
            <consortium name="US DOE Joint Genome Institute (JGI-PGF)"/>
            <person name="Walter F."/>
            <person name="Albersmeier A."/>
            <person name="Kalinowski J."/>
            <person name="Ruckert C."/>
        </authorList>
    </citation>
    <scope>NUCLEOTIDE SEQUENCE</scope>
    <source>
        <strain evidence="6">NBRC 108769</strain>
    </source>
</reference>
<dbReference type="EMBL" id="BSOH01000027">
    <property type="protein sequence ID" value="GLR19098.1"/>
    <property type="molecule type" value="Genomic_DNA"/>
</dbReference>
<dbReference type="AlphaFoldDB" id="A0AA37SW16"/>
<keyword evidence="3" id="KW-0238">DNA-binding</keyword>
<gene>
    <name evidence="6" type="ORF">GCM10007940_37140</name>
</gene>
<reference evidence="6" key="2">
    <citation type="submission" date="2023-01" db="EMBL/GenBank/DDBJ databases">
        <title>Draft genome sequence of Portibacter lacus strain NBRC 108769.</title>
        <authorList>
            <person name="Sun Q."/>
            <person name="Mori K."/>
        </authorList>
    </citation>
    <scope>NUCLEOTIDE SEQUENCE</scope>
    <source>
        <strain evidence="6">NBRC 108769</strain>
    </source>
</reference>
<dbReference type="Proteomes" id="UP001156666">
    <property type="component" value="Unassembled WGS sequence"/>
</dbReference>
<keyword evidence="7" id="KW-1185">Reference proteome</keyword>
<dbReference type="Pfam" id="PF00126">
    <property type="entry name" value="HTH_1"/>
    <property type="match status" value="1"/>
</dbReference>
<comment type="caution">
    <text evidence="6">The sequence shown here is derived from an EMBL/GenBank/DDBJ whole genome shotgun (WGS) entry which is preliminary data.</text>
</comment>
<evidence type="ECO:0000313" key="7">
    <source>
        <dbReference type="Proteomes" id="UP001156666"/>
    </source>
</evidence>
<evidence type="ECO:0000313" key="6">
    <source>
        <dbReference type="EMBL" id="GLR19098.1"/>
    </source>
</evidence>
<keyword evidence="2" id="KW-0805">Transcription regulation</keyword>
<dbReference type="PRINTS" id="PR00039">
    <property type="entry name" value="HTHLYSR"/>
</dbReference>
<dbReference type="InterPro" id="IPR036388">
    <property type="entry name" value="WH-like_DNA-bd_sf"/>
</dbReference>
<dbReference type="SUPFAM" id="SSF53850">
    <property type="entry name" value="Periplasmic binding protein-like II"/>
    <property type="match status" value="1"/>
</dbReference>
<name>A0AA37SW16_9BACT</name>
<protein>
    <submittedName>
        <fullName evidence="6">LysR family transcriptional regulator</fullName>
    </submittedName>
</protein>
<proteinExistence type="inferred from homology"/>
<evidence type="ECO:0000256" key="2">
    <source>
        <dbReference type="ARBA" id="ARBA00023015"/>
    </source>
</evidence>
<dbReference type="FunFam" id="1.10.10.10:FF:000001">
    <property type="entry name" value="LysR family transcriptional regulator"/>
    <property type="match status" value="1"/>
</dbReference>
<dbReference type="InterPro" id="IPR000847">
    <property type="entry name" value="LysR_HTH_N"/>
</dbReference>
<evidence type="ECO:0000259" key="5">
    <source>
        <dbReference type="PROSITE" id="PS50931"/>
    </source>
</evidence>
<dbReference type="GO" id="GO:0003677">
    <property type="term" value="F:DNA binding"/>
    <property type="evidence" value="ECO:0007669"/>
    <property type="project" value="UniProtKB-KW"/>
</dbReference>
<evidence type="ECO:0000256" key="1">
    <source>
        <dbReference type="ARBA" id="ARBA00009437"/>
    </source>
</evidence>
<sequence>MCYQLELRHLRYFLAVAEDLHFRKAAERLFISQPGLSKQIKEMEVGMGVKLFDRHNRKVELTQAGEFLKVELKNYFSGLEHIIEHAKLLNDGLLGDLKIGYVGSAMQKIIPDLLLAFRKHHPKVLFNLEEIDNQGQIDRLFSHDIDIGFVRLEKIPRGLKSIPVLNETFSLVLPKDHPINDENFVNLAQLKDASFILFNEKYSPSYFENVMQIFEDNHFTPNVTHNTIHASSIYKLVENNFGLSIVPQSLKPSFVEGVKFIDLENIPQRTVLSAVWNLNNRNPILKNFLEKIESHKDKN</sequence>
<dbReference type="SUPFAM" id="SSF46785">
    <property type="entry name" value="Winged helix' DNA-binding domain"/>
    <property type="match status" value="1"/>
</dbReference>
<dbReference type="Gene3D" id="1.10.10.10">
    <property type="entry name" value="Winged helix-like DNA-binding domain superfamily/Winged helix DNA-binding domain"/>
    <property type="match status" value="1"/>
</dbReference>